<dbReference type="SUPFAM" id="SSF55486">
    <property type="entry name" value="Metalloproteases ('zincins'), catalytic domain"/>
    <property type="match status" value="1"/>
</dbReference>
<reference evidence="9 10" key="1">
    <citation type="submission" date="2024-03" db="EMBL/GenBank/DDBJ databases">
        <title>Phenotype and Genome Characterization of a Sulfate-Reducing Bacterium Pseudodesulfovibrio sp. strain 5S69, isolated from Petroleum Reservoir in Tatarstan (Russia).</title>
        <authorList>
            <person name="Bidzhieva S.K."/>
            <person name="Kadnikov V."/>
            <person name="Tourova T.P."/>
            <person name="Samigullina S.R."/>
            <person name="Sokolova D.S."/>
            <person name="Poltaraus A.B."/>
            <person name="Avtukh A.N."/>
            <person name="Tereshina V.M."/>
            <person name="Mardanov A.V."/>
            <person name="Nazina T.N."/>
        </authorList>
    </citation>
    <scope>NUCLEOTIDE SEQUENCE [LARGE SCALE GENOMIC DNA]</scope>
    <source>
        <strain evidence="9 10">5S69</strain>
    </source>
</reference>
<evidence type="ECO:0000256" key="8">
    <source>
        <dbReference type="SAM" id="MobiDB-lite"/>
    </source>
</evidence>
<evidence type="ECO:0000256" key="7">
    <source>
        <dbReference type="HAMAP-Rule" id="MF_00009"/>
    </source>
</evidence>
<dbReference type="RefSeq" id="WP_338667277.1">
    <property type="nucleotide sequence ID" value="NZ_CP146609.1"/>
</dbReference>
<name>A0ABZ2IXN6_9BACT</name>
<protein>
    <recommendedName>
        <fullName evidence="7">Endoribonuclease YbeY</fullName>
        <ecNumber evidence="7">3.1.-.-</ecNumber>
    </recommendedName>
</protein>
<keyword evidence="4 7" id="KW-0255">Endonuclease</keyword>
<dbReference type="NCBIfam" id="TIGR00043">
    <property type="entry name" value="rRNA maturation RNase YbeY"/>
    <property type="match status" value="1"/>
</dbReference>
<keyword evidence="2 7" id="KW-0540">Nuclease</keyword>
<feature type="binding site" evidence="7">
    <location>
        <position position="133"/>
    </location>
    <ligand>
        <name>Zn(2+)</name>
        <dbReference type="ChEBI" id="CHEBI:29105"/>
        <note>catalytic</note>
    </ligand>
</feature>
<dbReference type="InterPro" id="IPR020549">
    <property type="entry name" value="YbeY_CS"/>
</dbReference>
<dbReference type="Gene3D" id="3.40.390.30">
    <property type="entry name" value="Metalloproteases ('zincins'), catalytic domain"/>
    <property type="match status" value="1"/>
</dbReference>
<dbReference type="PANTHER" id="PTHR46986">
    <property type="entry name" value="ENDORIBONUCLEASE YBEY, CHLOROPLASTIC"/>
    <property type="match status" value="1"/>
</dbReference>
<comment type="cofactor">
    <cofactor evidence="7">
        <name>Zn(2+)</name>
        <dbReference type="ChEBI" id="CHEBI:29105"/>
    </cofactor>
    <text evidence="7">Binds 1 zinc ion.</text>
</comment>
<dbReference type="PROSITE" id="PS01306">
    <property type="entry name" value="UPF0054"/>
    <property type="match status" value="1"/>
</dbReference>
<comment type="subcellular location">
    <subcellularLocation>
        <location evidence="7">Cytoplasm</location>
    </subcellularLocation>
</comment>
<feature type="region of interest" description="Disordered" evidence="8">
    <location>
        <begin position="73"/>
        <end position="93"/>
    </location>
</feature>
<dbReference type="InterPro" id="IPR023091">
    <property type="entry name" value="MetalPrtase_cat_dom_sf_prd"/>
</dbReference>
<feature type="compositionally biased region" description="Basic and acidic residues" evidence="8">
    <location>
        <begin position="76"/>
        <end position="86"/>
    </location>
</feature>
<gene>
    <name evidence="7 9" type="primary">ybeY</name>
    <name evidence="9" type="ORF">V8V93_14345</name>
</gene>
<evidence type="ECO:0000256" key="6">
    <source>
        <dbReference type="ARBA" id="ARBA00022833"/>
    </source>
</evidence>
<feature type="binding site" evidence="7">
    <location>
        <position position="139"/>
    </location>
    <ligand>
        <name>Zn(2+)</name>
        <dbReference type="ChEBI" id="CHEBI:29105"/>
        <note>catalytic</note>
    </ligand>
</feature>
<dbReference type="InterPro" id="IPR002036">
    <property type="entry name" value="YbeY"/>
</dbReference>
<sequence>MSVSGPVEIVRETRLDPRFPLSRSELGALAAILLDALGLTGRTFELQLVDDREIARLNREFLGCTGPTNILSFPAHDSEDPGKDGSGEVGEPGDQTFLGELALSVDALARETDLYGQAPLEHLARLLAHGLLHLAGFDHGEVMFDMTDAAVDRVLDEYAEAAG</sequence>
<feature type="binding site" evidence="7">
    <location>
        <position position="129"/>
    </location>
    <ligand>
        <name>Zn(2+)</name>
        <dbReference type="ChEBI" id="CHEBI:29105"/>
        <note>catalytic</note>
    </ligand>
</feature>
<evidence type="ECO:0000256" key="2">
    <source>
        <dbReference type="ARBA" id="ARBA00022722"/>
    </source>
</evidence>
<accession>A0ABZ2IXN6</accession>
<keyword evidence="3 7" id="KW-0479">Metal-binding</keyword>
<dbReference type="PANTHER" id="PTHR46986:SF1">
    <property type="entry name" value="ENDORIBONUCLEASE YBEY, CHLOROPLASTIC"/>
    <property type="match status" value="1"/>
</dbReference>
<keyword evidence="7" id="KW-0698">rRNA processing</keyword>
<dbReference type="EC" id="3.1.-.-" evidence="7"/>
<keyword evidence="5 7" id="KW-0378">Hydrolase</keyword>
<proteinExistence type="inferred from homology"/>
<dbReference type="Pfam" id="PF02130">
    <property type="entry name" value="YbeY"/>
    <property type="match status" value="1"/>
</dbReference>
<evidence type="ECO:0000256" key="1">
    <source>
        <dbReference type="ARBA" id="ARBA00010875"/>
    </source>
</evidence>
<keyword evidence="10" id="KW-1185">Reference proteome</keyword>
<evidence type="ECO:0000256" key="5">
    <source>
        <dbReference type="ARBA" id="ARBA00022801"/>
    </source>
</evidence>
<organism evidence="9 10">
    <name type="scientific">Pseudodesulfovibrio methanolicus</name>
    <dbReference type="NCBI Taxonomy" id="3126690"/>
    <lineage>
        <taxon>Bacteria</taxon>
        <taxon>Pseudomonadati</taxon>
        <taxon>Thermodesulfobacteriota</taxon>
        <taxon>Desulfovibrionia</taxon>
        <taxon>Desulfovibrionales</taxon>
        <taxon>Desulfovibrionaceae</taxon>
    </lineage>
</organism>
<dbReference type="HAMAP" id="MF_00009">
    <property type="entry name" value="Endoribonucl_YbeY"/>
    <property type="match status" value="1"/>
</dbReference>
<evidence type="ECO:0000313" key="10">
    <source>
        <dbReference type="Proteomes" id="UP001385389"/>
    </source>
</evidence>
<comment type="function">
    <text evidence="7">Single strand-specific metallo-endoribonuclease involved in late-stage 70S ribosome quality control and in maturation of the 3' terminus of the 16S rRNA.</text>
</comment>
<evidence type="ECO:0000256" key="3">
    <source>
        <dbReference type="ARBA" id="ARBA00022723"/>
    </source>
</evidence>
<evidence type="ECO:0000256" key="4">
    <source>
        <dbReference type="ARBA" id="ARBA00022759"/>
    </source>
</evidence>
<dbReference type="Proteomes" id="UP001385389">
    <property type="component" value="Chromosome"/>
</dbReference>
<keyword evidence="7" id="KW-0963">Cytoplasm</keyword>
<comment type="similarity">
    <text evidence="1 7">Belongs to the endoribonuclease YbeY family.</text>
</comment>
<evidence type="ECO:0000313" key="9">
    <source>
        <dbReference type="EMBL" id="WWX21616.1"/>
    </source>
</evidence>
<dbReference type="EMBL" id="CP146609">
    <property type="protein sequence ID" value="WWX21616.1"/>
    <property type="molecule type" value="Genomic_DNA"/>
</dbReference>
<keyword evidence="6 7" id="KW-0862">Zinc</keyword>
<keyword evidence="7" id="KW-0690">Ribosome biogenesis</keyword>